<sequence>MDEGDKPITTAELLELRDQMLEAADRAIAGDPALYRQIRRMLCKVVHGDVEIGDYYSLALNIARSLDKLGPGVFLFEYYSENIHPEKKGKARFFRPECQDLLFQLDSIQEFKRKKRPFKIINGGKGDEGDASPPVWLHNG</sequence>
<dbReference type="RefSeq" id="WP_073474821.1">
    <property type="nucleotide sequence ID" value="NZ_FQZU01000007.1"/>
</dbReference>
<dbReference type="Proteomes" id="UP000183994">
    <property type="component" value="Unassembled WGS sequence"/>
</dbReference>
<name>A0A1M6J7P9_9BACT</name>
<evidence type="ECO:0000313" key="1">
    <source>
        <dbReference type="EMBL" id="SHJ42700.1"/>
    </source>
</evidence>
<keyword evidence="2" id="KW-1185">Reference proteome</keyword>
<proteinExistence type="predicted"/>
<protein>
    <submittedName>
        <fullName evidence="1">Uncharacterized protein</fullName>
    </submittedName>
</protein>
<evidence type="ECO:0000313" key="2">
    <source>
        <dbReference type="Proteomes" id="UP000183994"/>
    </source>
</evidence>
<accession>A0A1M6J7P9</accession>
<dbReference type="EMBL" id="FQZU01000007">
    <property type="protein sequence ID" value="SHJ42700.1"/>
    <property type="molecule type" value="Genomic_DNA"/>
</dbReference>
<reference evidence="2" key="1">
    <citation type="submission" date="2016-11" db="EMBL/GenBank/DDBJ databases">
        <authorList>
            <person name="Varghese N."/>
            <person name="Submissions S."/>
        </authorList>
    </citation>
    <scope>NUCLEOTIDE SEQUENCE [LARGE SCALE GENOMIC DNA]</scope>
    <source>
        <strain evidence="2">DSM 16219</strain>
    </source>
</reference>
<dbReference type="OrthoDB" id="5420804at2"/>
<organism evidence="1 2">
    <name type="scientific">Desulfatibacillum alkenivorans DSM 16219</name>
    <dbReference type="NCBI Taxonomy" id="1121393"/>
    <lineage>
        <taxon>Bacteria</taxon>
        <taxon>Pseudomonadati</taxon>
        <taxon>Thermodesulfobacteriota</taxon>
        <taxon>Desulfobacteria</taxon>
        <taxon>Desulfobacterales</taxon>
        <taxon>Desulfatibacillaceae</taxon>
        <taxon>Desulfatibacillum</taxon>
    </lineage>
</organism>
<dbReference type="AlphaFoldDB" id="A0A1M6J7P9"/>
<gene>
    <name evidence="1" type="ORF">SAMN02745216_01648</name>
</gene>